<dbReference type="Gene3D" id="1.25.40.10">
    <property type="entry name" value="Tetratricopeptide repeat domain"/>
    <property type="match status" value="1"/>
</dbReference>
<dbReference type="OMA" id="SHIDRQG"/>
<sequence>MEGDIISCHVTKDAPSGATSHEEKASEEEGGHLLPGAPPTRVGYEGKRSHIDRQGGEQPETYQGPIPKIPCGTGLLNGEWNLTPTQFNDAAALPLVQKRVDAKDPKATEYLAQAYYNGRYGLEKDVPRAVELWTEAARLGDPNAHCILGIMYCDGEAVEEDVARSVRHWQQAAIQGHPESRLMLGAHEYGNGNNEVAVQHWMIAAKLGCKISLNRIKDMFVKGHATKARYAEALIGYQTALEETKSPQREEAKNILN</sequence>
<dbReference type="EMBL" id="AGNL01005141">
    <property type="protein sequence ID" value="EJK72894.1"/>
    <property type="molecule type" value="Genomic_DNA"/>
</dbReference>
<dbReference type="AlphaFoldDB" id="K0T718"/>
<dbReference type="Proteomes" id="UP000266841">
    <property type="component" value="Unassembled WGS sequence"/>
</dbReference>
<organism evidence="3 4">
    <name type="scientific">Thalassiosira oceanica</name>
    <name type="common">Marine diatom</name>
    <dbReference type="NCBI Taxonomy" id="159749"/>
    <lineage>
        <taxon>Eukaryota</taxon>
        <taxon>Sar</taxon>
        <taxon>Stramenopiles</taxon>
        <taxon>Ochrophyta</taxon>
        <taxon>Bacillariophyta</taxon>
        <taxon>Coscinodiscophyceae</taxon>
        <taxon>Thalassiosirophycidae</taxon>
        <taxon>Thalassiosirales</taxon>
        <taxon>Thalassiosiraceae</taxon>
        <taxon>Thalassiosira</taxon>
    </lineage>
</organism>
<dbReference type="InterPro" id="IPR050767">
    <property type="entry name" value="Sel1_AlgK"/>
</dbReference>
<dbReference type="InterPro" id="IPR011990">
    <property type="entry name" value="TPR-like_helical_dom_sf"/>
</dbReference>
<dbReference type="SUPFAM" id="SSF81901">
    <property type="entry name" value="HCP-like"/>
    <property type="match status" value="1"/>
</dbReference>
<gene>
    <name evidence="3" type="ORF">THAOC_05529</name>
</gene>
<name>K0T718_THAOC</name>
<accession>K0T718</accession>
<proteinExistence type="inferred from homology"/>
<dbReference type="PANTHER" id="PTHR11102:SF160">
    <property type="entry name" value="ERAD-ASSOCIATED E3 UBIQUITIN-PROTEIN LIGASE COMPONENT HRD3"/>
    <property type="match status" value="1"/>
</dbReference>
<evidence type="ECO:0000313" key="3">
    <source>
        <dbReference type="EMBL" id="EJK72894.1"/>
    </source>
</evidence>
<feature type="compositionally biased region" description="Basic and acidic residues" evidence="2">
    <location>
        <begin position="20"/>
        <end position="31"/>
    </location>
</feature>
<dbReference type="InterPro" id="IPR006597">
    <property type="entry name" value="Sel1-like"/>
</dbReference>
<reference evidence="3 4" key="1">
    <citation type="journal article" date="2012" name="Genome Biol.">
        <title>Genome and low-iron response of an oceanic diatom adapted to chronic iron limitation.</title>
        <authorList>
            <person name="Lommer M."/>
            <person name="Specht M."/>
            <person name="Roy A.S."/>
            <person name="Kraemer L."/>
            <person name="Andreson R."/>
            <person name="Gutowska M.A."/>
            <person name="Wolf J."/>
            <person name="Bergner S.V."/>
            <person name="Schilhabel M.B."/>
            <person name="Klostermeier U.C."/>
            <person name="Beiko R.G."/>
            <person name="Rosenstiel P."/>
            <person name="Hippler M."/>
            <person name="Laroche J."/>
        </authorList>
    </citation>
    <scope>NUCLEOTIDE SEQUENCE [LARGE SCALE GENOMIC DNA]</scope>
    <source>
        <strain evidence="3 4">CCMP1005</strain>
    </source>
</reference>
<evidence type="ECO:0000256" key="2">
    <source>
        <dbReference type="SAM" id="MobiDB-lite"/>
    </source>
</evidence>
<comment type="caution">
    <text evidence="3">The sequence shown here is derived from an EMBL/GenBank/DDBJ whole genome shotgun (WGS) entry which is preliminary data.</text>
</comment>
<keyword evidence="4" id="KW-1185">Reference proteome</keyword>
<feature type="compositionally biased region" description="Basic and acidic residues" evidence="2">
    <location>
        <begin position="44"/>
        <end position="55"/>
    </location>
</feature>
<comment type="similarity">
    <text evidence="1">Belongs to the sel-1 family.</text>
</comment>
<evidence type="ECO:0000256" key="1">
    <source>
        <dbReference type="ARBA" id="ARBA00038101"/>
    </source>
</evidence>
<dbReference type="SMART" id="SM00671">
    <property type="entry name" value="SEL1"/>
    <property type="match status" value="3"/>
</dbReference>
<dbReference type="OrthoDB" id="202041at2759"/>
<feature type="region of interest" description="Disordered" evidence="2">
    <location>
        <begin position="1"/>
        <end position="65"/>
    </location>
</feature>
<protein>
    <submittedName>
        <fullName evidence="3">Uncharacterized protein</fullName>
    </submittedName>
</protein>
<dbReference type="PANTHER" id="PTHR11102">
    <property type="entry name" value="SEL-1-LIKE PROTEIN"/>
    <property type="match status" value="1"/>
</dbReference>
<evidence type="ECO:0000313" key="4">
    <source>
        <dbReference type="Proteomes" id="UP000266841"/>
    </source>
</evidence>
<dbReference type="Pfam" id="PF08238">
    <property type="entry name" value="Sel1"/>
    <property type="match status" value="2"/>
</dbReference>